<evidence type="ECO:0000313" key="1">
    <source>
        <dbReference type="EMBL" id="KKL89313.1"/>
    </source>
</evidence>
<gene>
    <name evidence="1" type="ORF">LCGC14_1915960</name>
</gene>
<name>A0A0F9FT05_9ZZZZ</name>
<accession>A0A0F9FT05</accession>
<comment type="caution">
    <text evidence="1">The sequence shown here is derived from an EMBL/GenBank/DDBJ whole genome shotgun (WGS) entry which is preliminary data.</text>
</comment>
<protein>
    <submittedName>
        <fullName evidence="1">Uncharacterized protein</fullName>
    </submittedName>
</protein>
<dbReference type="EMBL" id="LAZR01020321">
    <property type="protein sequence ID" value="KKL89313.1"/>
    <property type="molecule type" value="Genomic_DNA"/>
</dbReference>
<sequence length="247" mass="28543">MADFHTKTIYGQKSSIIITSPAKMVAYIFLSCINRKDDGTWQVPTKGEGKTVKLSIEEIICILEVLNRRSANWTGYHVFKDRKTEIYVGWEDESRQVILIKIGDYIKKLRFPNLNFMTLLLDHILTEKIEFATSGKVESKAKKKEKEKEKEEVDEEGKYGLFSEHITTLDGLHIVETTEYGISIDTIEIKAQIIVESPKALLIALDTDEEFWIPKNSINNDYDVKKKKSQKLLVDKWIIEKQKILSK</sequence>
<proteinExistence type="predicted"/>
<organism evidence="1">
    <name type="scientific">marine sediment metagenome</name>
    <dbReference type="NCBI Taxonomy" id="412755"/>
    <lineage>
        <taxon>unclassified sequences</taxon>
        <taxon>metagenomes</taxon>
        <taxon>ecological metagenomes</taxon>
    </lineage>
</organism>
<reference evidence="1" key="1">
    <citation type="journal article" date="2015" name="Nature">
        <title>Complex archaea that bridge the gap between prokaryotes and eukaryotes.</title>
        <authorList>
            <person name="Spang A."/>
            <person name="Saw J.H."/>
            <person name="Jorgensen S.L."/>
            <person name="Zaremba-Niedzwiedzka K."/>
            <person name="Martijn J."/>
            <person name="Lind A.E."/>
            <person name="van Eijk R."/>
            <person name="Schleper C."/>
            <person name="Guy L."/>
            <person name="Ettema T.J."/>
        </authorList>
    </citation>
    <scope>NUCLEOTIDE SEQUENCE</scope>
</reference>
<dbReference type="AlphaFoldDB" id="A0A0F9FT05"/>